<dbReference type="AlphaFoldDB" id="A0A812IC26"/>
<sequence length="377" mass="42384">MSLAVDVPGVGSLSLPWHVGLTTDDVIRFALTRVSQRWHGNKLLTSGLQQLGSNEVITQQTALSGVVLVNYSEISAEEACYIAHTAERGISLEQLQRLVRFISKMADRWFETYGANAGSRLTFGTFNLYHANHWIIKPATQGYHEQNGCSLVEVMALDPHAQKPRWFVSHAWIATRQIFRYRRPLRHDVFVFVTVSEEPVSEFLACLGQHARVRDLPGSTPYWVCAYANNQHRVEDDIQCNPRSTSFYKAMQMCEGVLLVLDSAGTPFERIWCCFEAIERREDDWSARRLLLDVGATDAQGQAHVLTDGLAGAETRMIGIVGLHRKSVRERPFPLVLLERGLSVKIQAARRWLEDVGRCSSCSFASSCLLAHSLALR</sequence>
<name>A0A812IC26_9DINO</name>
<gene>
    <name evidence="1" type="ORF">SNAT2548_LOCUS3541</name>
</gene>
<keyword evidence="2" id="KW-1185">Reference proteome</keyword>
<proteinExistence type="predicted"/>
<organism evidence="1 2">
    <name type="scientific">Symbiodinium natans</name>
    <dbReference type="NCBI Taxonomy" id="878477"/>
    <lineage>
        <taxon>Eukaryota</taxon>
        <taxon>Sar</taxon>
        <taxon>Alveolata</taxon>
        <taxon>Dinophyceae</taxon>
        <taxon>Suessiales</taxon>
        <taxon>Symbiodiniaceae</taxon>
        <taxon>Symbiodinium</taxon>
    </lineage>
</organism>
<accession>A0A812IC26</accession>
<protein>
    <submittedName>
        <fullName evidence="1">Uncharacterized protein</fullName>
    </submittedName>
</protein>
<comment type="caution">
    <text evidence="1">The sequence shown here is derived from an EMBL/GenBank/DDBJ whole genome shotgun (WGS) entry which is preliminary data.</text>
</comment>
<dbReference type="Proteomes" id="UP000604046">
    <property type="component" value="Unassembled WGS sequence"/>
</dbReference>
<dbReference type="EMBL" id="CAJNDS010000217">
    <property type="protein sequence ID" value="CAE7029497.1"/>
    <property type="molecule type" value="Genomic_DNA"/>
</dbReference>
<evidence type="ECO:0000313" key="2">
    <source>
        <dbReference type="Proteomes" id="UP000604046"/>
    </source>
</evidence>
<evidence type="ECO:0000313" key="1">
    <source>
        <dbReference type="EMBL" id="CAE7029497.1"/>
    </source>
</evidence>
<reference evidence="1" key="1">
    <citation type="submission" date="2021-02" db="EMBL/GenBank/DDBJ databases">
        <authorList>
            <person name="Dougan E. K."/>
            <person name="Rhodes N."/>
            <person name="Thang M."/>
            <person name="Chan C."/>
        </authorList>
    </citation>
    <scope>NUCLEOTIDE SEQUENCE</scope>
</reference>
<dbReference type="OrthoDB" id="422168at2759"/>